<dbReference type="PIRSF" id="PIRSF001174">
    <property type="entry name" value="Lon_proteas"/>
    <property type="match status" value="1"/>
</dbReference>
<evidence type="ECO:0000256" key="11">
    <source>
        <dbReference type="PIRSR" id="PIRSR001174-1"/>
    </source>
</evidence>
<dbReference type="KEGG" id="haby:HLVA_03090"/>
<comment type="catalytic activity">
    <reaction evidence="9 10 13">
        <text>Hydrolysis of proteins in presence of ATP.</text>
        <dbReference type="EC" id="3.4.21.53"/>
    </reaction>
</comment>
<evidence type="ECO:0000256" key="15">
    <source>
        <dbReference type="SAM" id="Coils"/>
    </source>
</evidence>
<keyword evidence="7 9" id="KW-0067">ATP-binding</keyword>
<dbReference type="GO" id="GO:0016887">
    <property type="term" value="F:ATP hydrolysis activity"/>
    <property type="evidence" value="ECO:0007669"/>
    <property type="project" value="UniProtKB-UniRule"/>
</dbReference>
<dbReference type="PROSITE" id="PS01046">
    <property type="entry name" value="LON_SER"/>
    <property type="match status" value="1"/>
</dbReference>
<dbReference type="GO" id="GO:0034605">
    <property type="term" value="P:cellular response to heat"/>
    <property type="evidence" value="ECO:0007669"/>
    <property type="project" value="UniProtKB-UniRule"/>
</dbReference>
<keyword evidence="3 9" id="KW-0645">Protease</keyword>
<evidence type="ECO:0000256" key="3">
    <source>
        <dbReference type="ARBA" id="ARBA00022670"/>
    </source>
</evidence>
<feature type="coiled-coil region" evidence="15">
    <location>
        <begin position="186"/>
        <end position="220"/>
    </location>
</feature>
<evidence type="ECO:0000256" key="12">
    <source>
        <dbReference type="PIRSR" id="PIRSR001174-2"/>
    </source>
</evidence>
<dbReference type="SUPFAM" id="SSF54211">
    <property type="entry name" value="Ribosomal protein S5 domain 2-like"/>
    <property type="match status" value="1"/>
</dbReference>
<evidence type="ECO:0000256" key="5">
    <source>
        <dbReference type="ARBA" id="ARBA00022801"/>
    </source>
</evidence>
<evidence type="ECO:0000256" key="4">
    <source>
        <dbReference type="ARBA" id="ARBA00022741"/>
    </source>
</evidence>
<gene>
    <name evidence="18" type="primary">lon_1</name>
    <name evidence="9" type="synonym">lon</name>
    <name evidence="18" type="ORF">HLVA_03090</name>
</gene>
<dbReference type="SUPFAM" id="SSF88697">
    <property type="entry name" value="PUA domain-like"/>
    <property type="match status" value="1"/>
</dbReference>
<keyword evidence="4 9" id="KW-0547">Nucleotide-binding</keyword>
<proteinExistence type="evidence at transcript level"/>
<dbReference type="Proteomes" id="UP001321582">
    <property type="component" value="Chromosome"/>
</dbReference>
<dbReference type="PANTHER" id="PTHR10046">
    <property type="entry name" value="ATP DEPENDENT LON PROTEASE FAMILY MEMBER"/>
    <property type="match status" value="1"/>
</dbReference>
<evidence type="ECO:0000256" key="8">
    <source>
        <dbReference type="ARBA" id="ARBA00023016"/>
    </source>
</evidence>
<dbReference type="Pfam" id="PF22667">
    <property type="entry name" value="Lon_lid"/>
    <property type="match status" value="1"/>
</dbReference>
<dbReference type="FunFam" id="3.40.50.300:FF:000382">
    <property type="entry name" value="Lon protease homolog 2, peroxisomal"/>
    <property type="match status" value="1"/>
</dbReference>
<dbReference type="InterPro" id="IPR054594">
    <property type="entry name" value="Lon_lid"/>
</dbReference>
<dbReference type="InterPro" id="IPR003593">
    <property type="entry name" value="AAA+_ATPase"/>
</dbReference>
<dbReference type="EC" id="3.4.21.53" evidence="9 10"/>
<dbReference type="Gene3D" id="3.30.230.10">
    <property type="match status" value="1"/>
</dbReference>
<evidence type="ECO:0000256" key="7">
    <source>
        <dbReference type="ARBA" id="ARBA00022840"/>
    </source>
</evidence>
<dbReference type="SMART" id="SM00464">
    <property type="entry name" value="LON"/>
    <property type="match status" value="1"/>
</dbReference>
<accession>A0AAU9E0A6</accession>
<dbReference type="InterPro" id="IPR008269">
    <property type="entry name" value="Lon_proteolytic"/>
</dbReference>
<protein>
    <recommendedName>
        <fullName evidence="9 10">Lon protease</fullName>
        <ecNumber evidence="9 10">3.4.21.53</ecNumber>
    </recommendedName>
    <alternativeName>
        <fullName evidence="9">ATP-dependent protease La</fullName>
    </alternativeName>
</protein>
<comment type="subcellular location">
    <subcellularLocation>
        <location evidence="1 9 10">Cytoplasm</location>
    </subcellularLocation>
</comment>
<feature type="domain" description="Lon N-terminal" evidence="17">
    <location>
        <begin position="9"/>
        <end position="207"/>
    </location>
</feature>
<evidence type="ECO:0000256" key="1">
    <source>
        <dbReference type="ARBA" id="ARBA00004496"/>
    </source>
</evidence>
<keyword evidence="6 9" id="KW-0720">Serine protease</keyword>
<comment type="induction">
    <text evidence="9">By heat shock.</text>
</comment>
<comment type="similarity">
    <text evidence="9 10 13 14">Belongs to the peptidase S16 family.</text>
</comment>
<keyword evidence="2 9" id="KW-0963">Cytoplasm</keyword>
<dbReference type="EMBL" id="AP027059">
    <property type="protein sequence ID" value="BDU49740.1"/>
    <property type="molecule type" value="Genomic_DNA"/>
</dbReference>
<dbReference type="Gene3D" id="1.20.5.5270">
    <property type="match status" value="1"/>
</dbReference>
<evidence type="ECO:0000256" key="9">
    <source>
        <dbReference type="HAMAP-Rule" id="MF_01973"/>
    </source>
</evidence>
<feature type="active site" evidence="9 11">
    <location>
        <position position="725"/>
    </location>
</feature>
<dbReference type="Gene3D" id="2.30.130.40">
    <property type="entry name" value="LON domain-like"/>
    <property type="match status" value="1"/>
</dbReference>
<dbReference type="GO" id="GO:0043565">
    <property type="term" value="F:sequence-specific DNA binding"/>
    <property type="evidence" value="ECO:0007669"/>
    <property type="project" value="UniProtKB-UniRule"/>
</dbReference>
<dbReference type="InterPro" id="IPR015947">
    <property type="entry name" value="PUA-like_sf"/>
</dbReference>
<evidence type="ECO:0000256" key="13">
    <source>
        <dbReference type="PROSITE-ProRule" id="PRU01122"/>
    </source>
</evidence>
<name>A0AAU9E0A6_9FUSO</name>
<evidence type="ECO:0000256" key="6">
    <source>
        <dbReference type="ARBA" id="ARBA00022825"/>
    </source>
</evidence>
<dbReference type="Gene3D" id="3.40.50.300">
    <property type="entry name" value="P-loop containing nucleotide triphosphate hydrolases"/>
    <property type="match status" value="1"/>
</dbReference>
<keyword evidence="15" id="KW-0175">Coiled coil</keyword>
<dbReference type="InterPro" id="IPR027543">
    <property type="entry name" value="Lon_bac"/>
</dbReference>
<dbReference type="Pfam" id="PF02190">
    <property type="entry name" value="LON_substr_bdg"/>
    <property type="match status" value="1"/>
</dbReference>
<sequence length="778" mass="88714">MNIEEKIELPLLVVRNVVIFPYMVIPLNVGREFSVRAVEESLKRNSEIAIFTQKKIEKDEMKKDDIYEFGVLTNILKMVRFPDGTLRILVEAIKRIELKDFKIDEKTKMSKGEVVVLNEIGNQKDKDKEEEALYKIVKNKFETCLSRGLTVTPEIISPTIDVELPGRLSDIITAQLDINLEEKYNALKELDVKKRLELTIENLNKELDVLEIKNKIQDKIKKGMDETQKEFFLREQLKAIEEELGIQVENDEEVERYKNEFNKRKFPNNVKKLAEKEIDRLSRLPLDSSEAGVIRSYLDFIIELPWKDVSKGKLDVKKAKEILDETHYGLKDVKERILEYLSVKKISKELKTPILCLVGPPGVGKTSIGKAIAEAMSRKFIRISLGGVRDEAEIRGHRRTYVGALPGRILTGIKQSGKSNPVFMLDEIDKLGYDFRGDPSSAMLEVLDPEQNIDFVDHYLEMGYDLSKVFFITTANRLDTIPAPLRDRMEIIRIPGYSLNEKAIIAEKYLIPRQKKQNGIEKYEIVIEKMALEKLILNYTREAGVRNLEREIGKVFRKIVKKIVMGEEYPEVVNENEIEKLLGIPKYEMSDTEDIHDIGVVTGLAWTEFGGDVLNIEVNLVPGHGELILTGKLGDVMKESARIALTYIRSKIDNYNGDKEYYKNYDLHIHVPEGAVPKDGPSAGITLTTAIASKLLNKPISNKIAMTGEITLTGRILPIGGLKEKLLAAKLRGIKKVFVPKKNEKDLIEIDEEIKSGIEIKFVNYAEEVFEELQLQQG</sequence>
<dbReference type="InterPro" id="IPR008268">
    <property type="entry name" value="Peptidase_S16_AS"/>
</dbReference>
<dbReference type="Gene3D" id="1.20.58.1480">
    <property type="match status" value="1"/>
</dbReference>
<dbReference type="Pfam" id="PF05362">
    <property type="entry name" value="Lon_C"/>
    <property type="match status" value="1"/>
</dbReference>
<dbReference type="AlphaFoldDB" id="A0AAU9E0A6"/>
<dbReference type="InterPro" id="IPR004815">
    <property type="entry name" value="Lon_bac/euk-typ"/>
</dbReference>
<keyword evidence="5 9" id="KW-0378">Hydrolase</keyword>
<dbReference type="InterPro" id="IPR027417">
    <property type="entry name" value="P-loop_NTPase"/>
</dbReference>
<evidence type="ECO:0000259" key="16">
    <source>
        <dbReference type="PROSITE" id="PS51786"/>
    </source>
</evidence>
<keyword evidence="8 9" id="KW-0346">Stress response</keyword>
<evidence type="ECO:0000256" key="2">
    <source>
        <dbReference type="ARBA" id="ARBA00022490"/>
    </source>
</evidence>
<dbReference type="SMART" id="SM00382">
    <property type="entry name" value="AAA"/>
    <property type="match status" value="1"/>
</dbReference>
<evidence type="ECO:0000259" key="17">
    <source>
        <dbReference type="PROSITE" id="PS51787"/>
    </source>
</evidence>
<keyword evidence="19" id="KW-1185">Reference proteome</keyword>
<dbReference type="SUPFAM" id="SSF52540">
    <property type="entry name" value="P-loop containing nucleoside triphosphate hydrolases"/>
    <property type="match status" value="1"/>
</dbReference>
<dbReference type="PROSITE" id="PS51787">
    <property type="entry name" value="LON_N"/>
    <property type="match status" value="1"/>
</dbReference>
<evidence type="ECO:0000313" key="18">
    <source>
        <dbReference type="EMBL" id="BDU49740.1"/>
    </source>
</evidence>
<dbReference type="GO" id="GO:0004176">
    <property type="term" value="F:ATP-dependent peptidase activity"/>
    <property type="evidence" value="ECO:0007669"/>
    <property type="project" value="UniProtKB-UniRule"/>
</dbReference>
<organism evidence="18 19">
    <name type="scientific">Haliovirga abyssi</name>
    <dbReference type="NCBI Taxonomy" id="2996794"/>
    <lineage>
        <taxon>Bacteria</taxon>
        <taxon>Fusobacteriati</taxon>
        <taxon>Fusobacteriota</taxon>
        <taxon>Fusobacteriia</taxon>
        <taxon>Fusobacteriales</taxon>
        <taxon>Haliovirgaceae</taxon>
        <taxon>Haliovirga</taxon>
    </lineage>
</organism>
<dbReference type="GO" id="GO:0005737">
    <property type="term" value="C:cytoplasm"/>
    <property type="evidence" value="ECO:0007669"/>
    <property type="project" value="UniProtKB-SubCell"/>
</dbReference>
<evidence type="ECO:0000256" key="10">
    <source>
        <dbReference type="PIRNR" id="PIRNR001174"/>
    </source>
</evidence>
<evidence type="ECO:0000313" key="19">
    <source>
        <dbReference type="Proteomes" id="UP001321582"/>
    </source>
</evidence>
<feature type="active site" evidence="9 11">
    <location>
        <position position="682"/>
    </location>
</feature>
<dbReference type="InterPro" id="IPR046336">
    <property type="entry name" value="Lon_prtase_N_sf"/>
</dbReference>
<dbReference type="NCBIfam" id="TIGR00763">
    <property type="entry name" value="lon"/>
    <property type="match status" value="1"/>
</dbReference>
<dbReference type="GO" id="GO:0006515">
    <property type="term" value="P:protein quality control for misfolded or incompletely synthesized proteins"/>
    <property type="evidence" value="ECO:0007669"/>
    <property type="project" value="UniProtKB-UniRule"/>
</dbReference>
<dbReference type="InterPro" id="IPR003111">
    <property type="entry name" value="Lon_prtase_N"/>
</dbReference>
<comment type="subunit">
    <text evidence="9 10">Homohexamer. Organized in a ring with a central cavity.</text>
</comment>
<dbReference type="GO" id="GO:0004252">
    <property type="term" value="F:serine-type endopeptidase activity"/>
    <property type="evidence" value="ECO:0007669"/>
    <property type="project" value="UniProtKB-UniRule"/>
</dbReference>
<dbReference type="PROSITE" id="PS51786">
    <property type="entry name" value="LON_PROTEOLYTIC"/>
    <property type="match status" value="1"/>
</dbReference>
<dbReference type="Gene3D" id="1.10.8.60">
    <property type="match status" value="1"/>
</dbReference>
<dbReference type="PRINTS" id="PR00830">
    <property type="entry name" value="ENDOLAPTASE"/>
</dbReference>
<dbReference type="InterPro" id="IPR014721">
    <property type="entry name" value="Ribsml_uS5_D2-typ_fold_subgr"/>
</dbReference>
<feature type="domain" description="Lon proteolytic" evidence="16">
    <location>
        <begin position="595"/>
        <end position="776"/>
    </location>
</feature>
<dbReference type="RefSeq" id="WP_307904686.1">
    <property type="nucleotide sequence ID" value="NZ_AP027059.1"/>
</dbReference>
<dbReference type="InterPro" id="IPR027065">
    <property type="entry name" value="Lon_Prtase"/>
</dbReference>
<dbReference type="HAMAP" id="MF_01973">
    <property type="entry name" value="lon_bact"/>
    <property type="match status" value="1"/>
</dbReference>
<feature type="binding site" evidence="9 12">
    <location>
        <begin position="359"/>
        <end position="366"/>
    </location>
    <ligand>
        <name>ATP</name>
        <dbReference type="ChEBI" id="CHEBI:30616"/>
    </ligand>
</feature>
<dbReference type="InterPro" id="IPR020568">
    <property type="entry name" value="Ribosomal_Su5_D2-typ_SF"/>
</dbReference>
<dbReference type="CDD" id="cd19500">
    <property type="entry name" value="RecA-like_Lon"/>
    <property type="match status" value="1"/>
</dbReference>
<dbReference type="Pfam" id="PF00004">
    <property type="entry name" value="AAA"/>
    <property type="match status" value="1"/>
</dbReference>
<comment type="function">
    <text evidence="9">ATP-dependent serine protease that mediates the selective degradation of mutant and abnormal proteins as well as certain short-lived regulatory proteins. Required for cellular homeostasis and for survival from DNA damage and developmental changes induced by stress. Degrades polypeptides processively to yield small peptide fragments that are 5 to 10 amino acids long. Binds to DNA in a double-stranded, site-specific manner.</text>
</comment>
<dbReference type="GO" id="GO:0005524">
    <property type="term" value="F:ATP binding"/>
    <property type="evidence" value="ECO:0007669"/>
    <property type="project" value="UniProtKB-UniRule"/>
</dbReference>
<reference evidence="18 19" key="1">
    <citation type="submission" date="2022-11" db="EMBL/GenBank/DDBJ databases">
        <title>Haliovirga abyssi gen. nov., sp. nov., a mesophilic fermentative bacterium isolated from the Iheya North hydrothermal field and the proposal of Haliovirgaceae fam. nov.</title>
        <authorList>
            <person name="Miyazaki U."/>
            <person name="Tame A."/>
            <person name="Miyazaki J."/>
            <person name="Takai K."/>
            <person name="Sawayama S."/>
            <person name="Kitajima M."/>
            <person name="Okamoto A."/>
            <person name="Nakagawa S."/>
        </authorList>
    </citation>
    <scope>NUCLEOTIDE SEQUENCE [LARGE SCALE GENOMIC DNA]</scope>
    <source>
        <strain evidence="18 19">IC12</strain>
    </source>
</reference>
<dbReference type="InterPro" id="IPR003959">
    <property type="entry name" value="ATPase_AAA_core"/>
</dbReference>
<evidence type="ECO:0000256" key="14">
    <source>
        <dbReference type="RuleBase" id="RU000591"/>
    </source>
</evidence>